<dbReference type="SUPFAM" id="SSF56281">
    <property type="entry name" value="Metallo-hydrolase/oxidoreductase"/>
    <property type="match status" value="1"/>
</dbReference>
<protein>
    <submittedName>
        <fullName evidence="3">MBL fold metallo-hydrolase</fullName>
    </submittedName>
</protein>
<dbReference type="Pfam" id="PF12706">
    <property type="entry name" value="Lactamase_B_2"/>
    <property type="match status" value="1"/>
</dbReference>
<organism evidence="3 4">
    <name type="scientific">Algoriphagus pacificus</name>
    <dbReference type="NCBI Taxonomy" id="2811234"/>
    <lineage>
        <taxon>Bacteria</taxon>
        <taxon>Pseudomonadati</taxon>
        <taxon>Bacteroidota</taxon>
        <taxon>Cytophagia</taxon>
        <taxon>Cytophagales</taxon>
        <taxon>Cyclobacteriaceae</taxon>
        <taxon>Algoriphagus</taxon>
    </lineage>
</organism>
<feature type="domain" description="ABM" evidence="2">
    <location>
        <begin position="26"/>
        <end position="115"/>
    </location>
</feature>
<evidence type="ECO:0000256" key="1">
    <source>
        <dbReference type="ARBA" id="ARBA00022801"/>
    </source>
</evidence>
<dbReference type="PANTHER" id="PTHR43546:SF9">
    <property type="entry name" value="L-ASCORBATE-6-PHOSPHATE LACTONASE ULAG-RELATED"/>
    <property type="match status" value="1"/>
</dbReference>
<dbReference type="InterPro" id="IPR001279">
    <property type="entry name" value="Metallo-B-lactamas"/>
</dbReference>
<dbReference type="PROSITE" id="PS51725">
    <property type="entry name" value="ABM"/>
    <property type="match status" value="1"/>
</dbReference>
<dbReference type="RefSeq" id="WP_206587536.1">
    <property type="nucleotide sequence ID" value="NZ_JAFKCU010000003.1"/>
</dbReference>
<dbReference type="Proteomes" id="UP000664480">
    <property type="component" value="Unassembled WGS sequence"/>
</dbReference>
<dbReference type="EMBL" id="JAFKCU010000003">
    <property type="protein sequence ID" value="MBN7816879.1"/>
    <property type="molecule type" value="Genomic_DNA"/>
</dbReference>
<proteinExistence type="predicted"/>
<dbReference type="PANTHER" id="PTHR43546">
    <property type="entry name" value="UPF0173 METAL-DEPENDENT HYDROLASE MJ1163-RELATED"/>
    <property type="match status" value="1"/>
</dbReference>
<dbReference type="Pfam" id="PF03992">
    <property type="entry name" value="ABM"/>
    <property type="match status" value="1"/>
</dbReference>
<reference evidence="3 4" key="1">
    <citation type="submission" date="2021-03" db="EMBL/GenBank/DDBJ databases">
        <title>novel species isolated from a fishpond in China.</title>
        <authorList>
            <person name="Lu H."/>
            <person name="Cai Z."/>
        </authorList>
    </citation>
    <scope>NUCLEOTIDE SEQUENCE [LARGE SCALE GENOMIC DNA]</scope>
    <source>
        <strain evidence="3 4">YJ13C</strain>
    </source>
</reference>
<dbReference type="SUPFAM" id="SSF54909">
    <property type="entry name" value="Dimeric alpha+beta barrel"/>
    <property type="match status" value="1"/>
</dbReference>
<keyword evidence="1" id="KW-0378">Hydrolase</keyword>
<evidence type="ECO:0000259" key="2">
    <source>
        <dbReference type="PROSITE" id="PS51725"/>
    </source>
</evidence>
<gene>
    <name evidence="3" type="ORF">J0A69_15640</name>
</gene>
<comment type="caution">
    <text evidence="3">The sequence shown here is derived from an EMBL/GenBank/DDBJ whole genome shotgun (WGS) entry which is preliminary data.</text>
</comment>
<evidence type="ECO:0000313" key="4">
    <source>
        <dbReference type="Proteomes" id="UP000664480"/>
    </source>
</evidence>
<keyword evidence="4" id="KW-1185">Reference proteome</keyword>
<dbReference type="Gene3D" id="3.30.70.100">
    <property type="match status" value="1"/>
</dbReference>
<dbReference type="InterPro" id="IPR011008">
    <property type="entry name" value="Dimeric_a/b-barrel"/>
</dbReference>
<dbReference type="InterPro" id="IPR050114">
    <property type="entry name" value="UPF0173_UPF0282_UlaG_hydrolase"/>
</dbReference>
<dbReference type="InterPro" id="IPR036866">
    <property type="entry name" value="RibonucZ/Hydroxyglut_hydro"/>
</dbReference>
<sequence>MSKFVIVLLLNLGVVSTGLSQEIPVFMRIINLKVDAGDLSKFKQELLEDINTAIEKEPGVLEIYVVQDQIDSTKITVIETFTSKDAHASHQTSSHYLRFMEIAEGMILDIQSNEVVPFSLASKLQLGLVGKKNIQARPAASIPFGKEAFKATDLTVIRWLGNAGFLINSRGTTFMIDPLMQGFDMPIMIDIPISPQNVPSLDAVLITHSDNDHFSIPTLNVLNPKTKIFHSTVYVDSLMNNLGFGSEGHQIGEEFQINDVEVKLTPADHDWQNYVEGASDRIFKKEDSAGFWIKTKDGTIWMPGDSRLLEEHLAMDTPDAILFDFSDSEWHFTFEGAVKLANAYPETPLILHHWGTIDAPDFSPFNGDPEKLKKAIVNPNRIVVLAPGEPFVLKRIH</sequence>
<name>A0ABS3CMJ9_9BACT</name>
<accession>A0ABS3CMJ9</accession>
<dbReference type="Gene3D" id="3.60.15.10">
    <property type="entry name" value="Ribonuclease Z/Hydroxyacylglutathione hydrolase-like"/>
    <property type="match status" value="1"/>
</dbReference>
<dbReference type="InterPro" id="IPR007138">
    <property type="entry name" value="ABM_dom"/>
</dbReference>
<evidence type="ECO:0000313" key="3">
    <source>
        <dbReference type="EMBL" id="MBN7816879.1"/>
    </source>
</evidence>